<proteinExistence type="predicted"/>
<evidence type="ECO:0000313" key="2">
    <source>
        <dbReference type="Proteomes" id="UP001152562"/>
    </source>
</evidence>
<dbReference type="EMBL" id="CALOZG010000004">
    <property type="protein sequence ID" value="CAH4020603.1"/>
    <property type="molecule type" value="Genomic_DNA"/>
</dbReference>
<name>A0A9P0TBG0_PIEBR</name>
<dbReference type="Proteomes" id="UP001152562">
    <property type="component" value="Unassembled WGS sequence"/>
</dbReference>
<gene>
    <name evidence="1" type="ORF">PIBRA_LOCUS3796</name>
</gene>
<evidence type="ECO:0000313" key="1">
    <source>
        <dbReference type="EMBL" id="CAH4020603.1"/>
    </source>
</evidence>
<dbReference type="AlphaFoldDB" id="A0A9P0TBG0"/>
<keyword evidence="2" id="KW-1185">Reference proteome</keyword>
<comment type="caution">
    <text evidence="1">The sequence shown here is derived from an EMBL/GenBank/DDBJ whole genome shotgun (WGS) entry which is preliminary data.</text>
</comment>
<organism evidence="1 2">
    <name type="scientific">Pieris brassicae</name>
    <name type="common">White butterfly</name>
    <name type="synonym">Large white butterfly</name>
    <dbReference type="NCBI Taxonomy" id="7116"/>
    <lineage>
        <taxon>Eukaryota</taxon>
        <taxon>Metazoa</taxon>
        <taxon>Ecdysozoa</taxon>
        <taxon>Arthropoda</taxon>
        <taxon>Hexapoda</taxon>
        <taxon>Insecta</taxon>
        <taxon>Pterygota</taxon>
        <taxon>Neoptera</taxon>
        <taxon>Endopterygota</taxon>
        <taxon>Lepidoptera</taxon>
        <taxon>Glossata</taxon>
        <taxon>Ditrysia</taxon>
        <taxon>Papilionoidea</taxon>
        <taxon>Pieridae</taxon>
        <taxon>Pierinae</taxon>
        <taxon>Pieris</taxon>
    </lineage>
</organism>
<sequence>MEKRNNNIVRECISTASQLQASPGFGTVPKCDYSSSPLGLCYHLARRNNFLPSPKFIKSTKQNSLCNVQFRSPQFTVLNKIWRRMLTPDKYNFGNLGVRNLKEILISLC</sequence>
<reference evidence="1" key="1">
    <citation type="submission" date="2022-05" db="EMBL/GenBank/DDBJ databases">
        <authorList>
            <person name="Okamura Y."/>
        </authorList>
    </citation>
    <scope>NUCLEOTIDE SEQUENCE</scope>
</reference>
<accession>A0A9P0TBG0</accession>
<protein>
    <submittedName>
        <fullName evidence="1">Uncharacterized protein</fullName>
    </submittedName>
</protein>